<organism evidence="3 4">
    <name type="scientific">Pleurodeles waltl</name>
    <name type="common">Iberian ribbed newt</name>
    <dbReference type="NCBI Taxonomy" id="8319"/>
    <lineage>
        <taxon>Eukaryota</taxon>
        <taxon>Metazoa</taxon>
        <taxon>Chordata</taxon>
        <taxon>Craniata</taxon>
        <taxon>Vertebrata</taxon>
        <taxon>Euteleostomi</taxon>
        <taxon>Amphibia</taxon>
        <taxon>Batrachia</taxon>
        <taxon>Caudata</taxon>
        <taxon>Salamandroidea</taxon>
        <taxon>Salamandridae</taxon>
        <taxon>Pleurodelinae</taxon>
        <taxon>Pleurodeles</taxon>
    </lineage>
</organism>
<sequence length="398" mass="40938">MAAASGERAPAFTAQELEKLVDGILPQYMLLYVPPDQQVSAHQKRDIWRAIAKDVRALGAHQRRGTHCQKRWEDIRRCSKKTAEAQLGMASQRGRGSRRSASAKKPPVPVVRVPCFWSAPSTRAGSRTRSQGTGSPPPVKALKLESGRRDRVKTPGGTTSEMRSKAIGESAVTPKKVGKVQRESAQPVVSVTAEKCAIFSGGPDTTTSTVVTGPETTAGVTAQEGPSIVTGQETTAGVTAQEGPSIVTGQETTAGVTAQEGTSIVTGPETTARVTAQEGPSIITGPETTTGVTAQEGPSIITGQETTAGATATAQEGTSIVTGPETTARVTAQEGPSIITGQETTAGATAQEGPSIVTGPETTARVTAQEGPSIVTGPETTARVTAQEGTGCYSPAGQ</sequence>
<dbReference type="GO" id="GO:0005634">
    <property type="term" value="C:nucleus"/>
    <property type="evidence" value="ECO:0007669"/>
    <property type="project" value="TreeGrafter"/>
</dbReference>
<feature type="domain" description="Myb/SANT-like DNA-binding" evidence="2">
    <location>
        <begin position="8"/>
        <end position="82"/>
    </location>
</feature>
<evidence type="ECO:0000256" key="1">
    <source>
        <dbReference type="SAM" id="MobiDB-lite"/>
    </source>
</evidence>
<dbReference type="Pfam" id="PF13873">
    <property type="entry name" value="Myb_DNA-bind_5"/>
    <property type="match status" value="1"/>
</dbReference>
<dbReference type="EMBL" id="JANPWB010000012">
    <property type="protein sequence ID" value="KAJ1114839.1"/>
    <property type="molecule type" value="Genomic_DNA"/>
</dbReference>
<gene>
    <name evidence="3" type="ORF">NDU88_003069</name>
</gene>
<comment type="caution">
    <text evidence="3">The sequence shown here is derived from an EMBL/GenBank/DDBJ whole genome shotgun (WGS) entry which is preliminary data.</text>
</comment>
<evidence type="ECO:0000313" key="3">
    <source>
        <dbReference type="EMBL" id="KAJ1114839.1"/>
    </source>
</evidence>
<dbReference type="PANTHER" id="PTHR23098">
    <property type="entry name" value="AGAP001331-PA-RELATED"/>
    <property type="match status" value="1"/>
</dbReference>
<accession>A0AAV7NH29</accession>
<dbReference type="PANTHER" id="PTHR23098:SF23">
    <property type="entry name" value="MYB-RELATED TRANSCRIPTION FACTOR, PARTNER OF PROFILIN-LIKE ISOFORM X2-RELATED"/>
    <property type="match status" value="1"/>
</dbReference>
<evidence type="ECO:0000259" key="2">
    <source>
        <dbReference type="Pfam" id="PF13873"/>
    </source>
</evidence>
<feature type="compositionally biased region" description="Basic and acidic residues" evidence="1">
    <location>
        <begin position="142"/>
        <end position="153"/>
    </location>
</feature>
<dbReference type="AlphaFoldDB" id="A0AAV7NH29"/>
<evidence type="ECO:0000313" key="4">
    <source>
        <dbReference type="Proteomes" id="UP001066276"/>
    </source>
</evidence>
<dbReference type="InterPro" id="IPR028002">
    <property type="entry name" value="Myb_DNA-bind_5"/>
</dbReference>
<keyword evidence="4" id="KW-1185">Reference proteome</keyword>
<feature type="compositionally biased region" description="Polar residues" evidence="1">
    <location>
        <begin position="120"/>
        <end position="134"/>
    </location>
</feature>
<reference evidence="3" key="1">
    <citation type="journal article" date="2022" name="bioRxiv">
        <title>Sequencing and chromosome-scale assembly of the giantPleurodeles waltlgenome.</title>
        <authorList>
            <person name="Brown T."/>
            <person name="Elewa A."/>
            <person name="Iarovenko S."/>
            <person name="Subramanian E."/>
            <person name="Araus A.J."/>
            <person name="Petzold A."/>
            <person name="Susuki M."/>
            <person name="Suzuki K.-i.T."/>
            <person name="Hayashi T."/>
            <person name="Toyoda A."/>
            <person name="Oliveira C."/>
            <person name="Osipova E."/>
            <person name="Leigh N.D."/>
            <person name="Simon A."/>
            <person name="Yun M.H."/>
        </authorList>
    </citation>
    <scope>NUCLEOTIDE SEQUENCE</scope>
    <source>
        <strain evidence="3">20211129_DDA</strain>
        <tissue evidence="3">Liver</tissue>
    </source>
</reference>
<feature type="region of interest" description="Disordered" evidence="1">
    <location>
        <begin position="83"/>
        <end position="107"/>
    </location>
</feature>
<name>A0AAV7NH29_PLEWA</name>
<protein>
    <recommendedName>
        <fullName evidence="2">Myb/SANT-like DNA-binding domain-containing protein</fullName>
    </recommendedName>
</protein>
<proteinExistence type="predicted"/>
<dbReference type="Proteomes" id="UP001066276">
    <property type="component" value="Chromosome 8"/>
</dbReference>
<feature type="region of interest" description="Disordered" evidence="1">
    <location>
        <begin position="120"/>
        <end position="179"/>
    </location>
</feature>